<keyword evidence="2" id="KW-1185">Reference proteome</keyword>
<evidence type="ECO:0000313" key="1">
    <source>
        <dbReference type="EMBL" id="CAK9068774.1"/>
    </source>
</evidence>
<dbReference type="EMBL" id="CAXAMN010022362">
    <property type="protein sequence ID" value="CAK9068774.1"/>
    <property type="molecule type" value="Genomic_DNA"/>
</dbReference>
<reference evidence="1 2" key="1">
    <citation type="submission" date="2024-02" db="EMBL/GenBank/DDBJ databases">
        <authorList>
            <person name="Chen Y."/>
            <person name="Shah S."/>
            <person name="Dougan E. K."/>
            <person name="Thang M."/>
            <person name="Chan C."/>
        </authorList>
    </citation>
    <scope>NUCLEOTIDE SEQUENCE [LARGE SCALE GENOMIC DNA]</scope>
</reference>
<protein>
    <submittedName>
        <fullName evidence="1">Uncharacterized protein</fullName>
    </submittedName>
</protein>
<gene>
    <name evidence="1" type="ORF">CCMP2556_LOCUS33798</name>
</gene>
<dbReference type="Proteomes" id="UP001642484">
    <property type="component" value="Unassembled WGS sequence"/>
</dbReference>
<accession>A0ABP0NZ01</accession>
<comment type="caution">
    <text evidence="1">The sequence shown here is derived from an EMBL/GenBank/DDBJ whole genome shotgun (WGS) entry which is preliminary data.</text>
</comment>
<proteinExistence type="predicted"/>
<name>A0ABP0NZ01_9DINO</name>
<evidence type="ECO:0000313" key="2">
    <source>
        <dbReference type="Proteomes" id="UP001642484"/>
    </source>
</evidence>
<sequence length="101" mass="11150">MVSQELQNWGGHCTALRMLNLVPYGDCLKYVSEWEGSSRTSSALQVHTSLYLSHILSLMSSFQGTPVRSMISADTPCRSTLQMFPHRAGFPNSSRLGLKAS</sequence>
<organism evidence="1 2">
    <name type="scientific">Durusdinium trenchii</name>
    <dbReference type="NCBI Taxonomy" id="1381693"/>
    <lineage>
        <taxon>Eukaryota</taxon>
        <taxon>Sar</taxon>
        <taxon>Alveolata</taxon>
        <taxon>Dinophyceae</taxon>
        <taxon>Suessiales</taxon>
        <taxon>Symbiodiniaceae</taxon>
        <taxon>Durusdinium</taxon>
    </lineage>
</organism>